<proteinExistence type="inferred from homology"/>
<dbReference type="AlphaFoldDB" id="U5VQ33"/>
<feature type="binding site" evidence="5">
    <location>
        <position position="87"/>
    </location>
    <ligand>
        <name>S-adenosyl-L-methionine</name>
        <dbReference type="ChEBI" id="CHEBI:59789"/>
    </ligand>
</feature>
<dbReference type="InterPro" id="IPR001737">
    <property type="entry name" value="KsgA/Erm"/>
</dbReference>
<name>U5VQ33_9ACTN</name>
<dbReference type="STRING" id="1246995.AFR_03150"/>
<evidence type="ECO:0000313" key="7">
    <source>
        <dbReference type="EMBL" id="AGZ38919.1"/>
    </source>
</evidence>
<feature type="domain" description="Ribosomal RNA adenine methylase transferase N-terminal" evidence="6">
    <location>
        <begin position="25"/>
        <end position="185"/>
    </location>
</feature>
<sequence>MALPRREHARTRQAFGQNFLSDTAAVRRVVTAAGPQPGDLVYEVGAGRGRLTTELARLGAELVAYEVDPAMAAALPRRPGLTVRAEDFLRAVPPDRPFQVVGNIPYALTAAVVDWCLRAETLTTATLLTQWEYARKRTGDYGRWSRLTVSTWPTFSWELAGRIPRTAFRPMPRVDGGILRLTRRPVPLVQAGALPAYQRLVELGFTGVGGSLQASLARRYGPARVSGAFRAARLAPDVPVGLVWPEQWLTLFRLLDAPARPDLAPRRRQPGRGRRRP</sequence>
<feature type="binding site" evidence="5">
    <location>
        <position position="103"/>
    </location>
    <ligand>
        <name>S-adenosyl-L-methionine</name>
        <dbReference type="ChEBI" id="CHEBI:59789"/>
    </ligand>
</feature>
<feature type="binding site" evidence="5">
    <location>
        <position position="66"/>
    </location>
    <ligand>
        <name>S-adenosyl-L-methionine</name>
        <dbReference type="ChEBI" id="CHEBI:59789"/>
    </ligand>
</feature>
<dbReference type="InterPro" id="IPR020598">
    <property type="entry name" value="rRNA_Ade_methylase_Trfase_N"/>
</dbReference>
<comment type="similarity">
    <text evidence="5">Belongs to the class I-like SAM-binding methyltransferase superfamily. rRNA adenine N(6)-methyltransferase family.</text>
</comment>
<dbReference type="eggNOG" id="COG0030">
    <property type="taxonomic scope" value="Bacteria"/>
</dbReference>
<dbReference type="OrthoDB" id="3616874at2"/>
<dbReference type="PANTHER" id="PTHR11727">
    <property type="entry name" value="DIMETHYLADENOSINE TRANSFERASE"/>
    <property type="match status" value="1"/>
</dbReference>
<dbReference type="NCBIfam" id="NF000337">
    <property type="entry name" value="erm_SHROVE"/>
    <property type="match status" value="1"/>
</dbReference>
<dbReference type="SUPFAM" id="SSF53335">
    <property type="entry name" value="S-adenosyl-L-methionine-dependent methyltransferases"/>
    <property type="match status" value="1"/>
</dbReference>
<feature type="binding site" evidence="5">
    <location>
        <position position="20"/>
    </location>
    <ligand>
        <name>S-adenosyl-L-methionine</name>
        <dbReference type="ChEBI" id="CHEBI:59789"/>
    </ligand>
</feature>
<evidence type="ECO:0000256" key="4">
    <source>
        <dbReference type="ARBA" id="ARBA00022884"/>
    </source>
</evidence>
<dbReference type="EMBL" id="CP006272">
    <property type="protein sequence ID" value="AGZ38919.1"/>
    <property type="molecule type" value="Genomic_DNA"/>
</dbReference>
<dbReference type="GO" id="GO:0000179">
    <property type="term" value="F:rRNA (adenine-N6,N6-)-dimethyltransferase activity"/>
    <property type="evidence" value="ECO:0007669"/>
    <property type="project" value="UniProtKB-UniRule"/>
</dbReference>
<protein>
    <submittedName>
        <fullName evidence="7">rRNA (Adenine-N(6)-)-methyltransferase</fullName>
    </submittedName>
</protein>
<keyword evidence="2 5" id="KW-0808">Transferase</keyword>
<feature type="binding site" evidence="5">
    <location>
        <position position="45"/>
    </location>
    <ligand>
        <name>S-adenosyl-L-methionine</name>
        <dbReference type="ChEBI" id="CHEBI:59789"/>
    </ligand>
</feature>
<dbReference type="PANTHER" id="PTHR11727:SF7">
    <property type="entry name" value="DIMETHYLADENOSINE TRANSFERASE-RELATED"/>
    <property type="match status" value="1"/>
</dbReference>
<organism evidence="7 8">
    <name type="scientific">Actinoplanes friuliensis DSM 7358</name>
    <dbReference type="NCBI Taxonomy" id="1246995"/>
    <lineage>
        <taxon>Bacteria</taxon>
        <taxon>Bacillati</taxon>
        <taxon>Actinomycetota</taxon>
        <taxon>Actinomycetes</taxon>
        <taxon>Micromonosporales</taxon>
        <taxon>Micromonosporaceae</taxon>
        <taxon>Actinoplanes</taxon>
    </lineage>
</organism>
<dbReference type="Pfam" id="PF00398">
    <property type="entry name" value="RrnaAD"/>
    <property type="match status" value="1"/>
</dbReference>
<keyword evidence="1 5" id="KW-0489">Methyltransferase</keyword>
<dbReference type="GO" id="GO:0005829">
    <property type="term" value="C:cytosol"/>
    <property type="evidence" value="ECO:0007669"/>
    <property type="project" value="TreeGrafter"/>
</dbReference>
<dbReference type="SMART" id="SM00650">
    <property type="entry name" value="rADc"/>
    <property type="match status" value="1"/>
</dbReference>
<dbReference type="NCBIfam" id="NF000499">
    <property type="entry name" value="Erm23S_rRNA_broad"/>
    <property type="match status" value="1"/>
</dbReference>
<feature type="binding site" evidence="5">
    <location>
        <position position="18"/>
    </location>
    <ligand>
        <name>S-adenosyl-L-methionine</name>
        <dbReference type="ChEBI" id="CHEBI:59789"/>
    </ligand>
</feature>
<reference evidence="7 8" key="1">
    <citation type="journal article" date="2014" name="J. Biotechnol.">
        <title>Complete genome sequence of the actinobacterium Actinoplanes friuliensis HAG 010964, producer of the lipopeptide antibiotic friulimycin.</title>
        <authorList>
            <person name="Ruckert C."/>
            <person name="Szczepanowski R."/>
            <person name="Albersmeier A."/>
            <person name="Goesmann A."/>
            <person name="Fischer N."/>
            <person name="Steinkamper A."/>
            <person name="Puhler A."/>
            <person name="Biener R."/>
            <person name="Schwartz D."/>
            <person name="Kalinowski J."/>
        </authorList>
    </citation>
    <scope>NUCLEOTIDE SEQUENCE [LARGE SCALE GENOMIC DNA]</scope>
    <source>
        <strain evidence="7 8">DSM 7358</strain>
    </source>
</reference>
<dbReference type="RefSeq" id="WP_023357862.1">
    <property type="nucleotide sequence ID" value="NC_022657.1"/>
</dbReference>
<keyword evidence="3 5" id="KW-0949">S-adenosyl-L-methionine</keyword>
<gene>
    <name evidence="7" type="ORF">AFR_03150</name>
</gene>
<dbReference type="Proteomes" id="UP000017746">
    <property type="component" value="Chromosome"/>
</dbReference>
<dbReference type="CDD" id="cd02440">
    <property type="entry name" value="AdoMet_MTases"/>
    <property type="match status" value="1"/>
</dbReference>
<dbReference type="InterPro" id="IPR029063">
    <property type="entry name" value="SAM-dependent_MTases_sf"/>
</dbReference>
<keyword evidence="8" id="KW-1185">Reference proteome</keyword>
<accession>U5VQ33</accession>
<dbReference type="PATRIC" id="fig|1246995.3.peg.634"/>
<dbReference type="GO" id="GO:0003723">
    <property type="term" value="F:RNA binding"/>
    <property type="evidence" value="ECO:0007669"/>
    <property type="project" value="UniProtKB-UniRule"/>
</dbReference>
<keyword evidence="4 5" id="KW-0694">RNA-binding</keyword>
<evidence type="ECO:0000259" key="6">
    <source>
        <dbReference type="SMART" id="SM00650"/>
    </source>
</evidence>
<dbReference type="HOGENOM" id="CLU_041220_3_1_11"/>
<evidence type="ECO:0000256" key="5">
    <source>
        <dbReference type="PROSITE-ProRule" id="PRU01026"/>
    </source>
</evidence>
<dbReference type="PROSITE" id="PS01131">
    <property type="entry name" value="RRNA_A_DIMETH"/>
    <property type="match status" value="1"/>
</dbReference>
<evidence type="ECO:0000256" key="1">
    <source>
        <dbReference type="ARBA" id="ARBA00022603"/>
    </source>
</evidence>
<evidence type="ECO:0000313" key="8">
    <source>
        <dbReference type="Proteomes" id="UP000017746"/>
    </source>
</evidence>
<evidence type="ECO:0000256" key="3">
    <source>
        <dbReference type="ARBA" id="ARBA00022691"/>
    </source>
</evidence>
<dbReference type="Gene3D" id="3.40.50.150">
    <property type="entry name" value="Vaccinia Virus protein VP39"/>
    <property type="match status" value="1"/>
</dbReference>
<dbReference type="PROSITE" id="PS51689">
    <property type="entry name" value="SAM_RNA_A_N6_MT"/>
    <property type="match status" value="1"/>
</dbReference>
<evidence type="ECO:0000256" key="2">
    <source>
        <dbReference type="ARBA" id="ARBA00022679"/>
    </source>
</evidence>
<dbReference type="KEGG" id="afs:AFR_03150"/>
<dbReference type="InterPro" id="IPR020596">
    <property type="entry name" value="rRNA_Ade_Mease_Trfase_CS"/>
</dbReference>